<dbReference type="SUPFAM" id="SSF55781">
    <property type="entry name" value="GAF domain-like"/>
    <property type="match status" value="1"/>
</dbReference>
<dbReference type="PANTHER" id="PTHR30136:SF35">
    <property type="entry name" value="HTH-TYPE TRANSCRIPTIONAL REGULATOR RV1719"/>
    <property type="match status" value="1"/>
</dbReference>
<dbReference type="PROSITE" id="PS51078">
    <property type="entry name" value="ICLR_ED"/>
    <property type="match status" value="1"/>
</dbReference>
<keyword evidence="2 7" id="KW-0238">DNA-binding</keyword>
<name>A0A9W6FKS1_XANFL</name>
<gene>
    <name evidence="7" type="ORF">GGQ86_003639</name>
    <name evidence="6" type="ORF">XFLAVUS301_33000</name>
</gene>
<organism evidence="6 8">
    <name type="scientific">Xanthobacter flavus</name>
    <dbReference type="NCBI Taxonomy" id="281"/>
    <lineage>
        <taxon>Bacteria</taxon>
        <taxon>Pseudomonadati</taxon>
        <taxon>Pseudomonadota</taxon>
        <taxon>Alphaproteobacteria</taxon>
        <taxon>Hyphomicrobiales</taxon>
        <taxon>Xanthobacteraceae</taxon>
        <taxon>Xanthobacter</taxon>
    </lineage>
</organism>
<evidence type="ECO:0000256" key="3">
    <source>
        <dbReference type="ARBA" id="ARBA00023163"/>
    </source>
</evidence>
<keyword evidence="3" id="KW-0804">Transcription</keyword>
<dbReference type="Pfam" id="PF01614">
    <property type="entry name" value="IclR_C"/>
    <property type="match status" value="1"/>
</dbReference>
<evidence type="ECO:0000313" key="8">
    <source>
        <dbReference type="Proteomes" id="UP001144397"/>
    </source>
</evidence>
<dbReference type="Gene3D" id="3.30.450.40">
    <property type="match status" value="1"/>
</dbReference>
<feature type="domain" description="HTH iclR-type" evidence="4">
    <location>
        <begin position="16"/>
        <end position="78"/>
    </location>
</feature>
<dbReference type="InterPro" id="IPR029016">
    <property type="entry name" value="GAF-like_dom_sf"/>
</dbReference>
<dbReference type="Proteomes" id="UP001245370">
    <property type="component" value="Unassembled WGS sequence"/>
</dbReference>
<dbReference type="Proteomes" id="UP001144397">
    <property type="component" value="Unassembled WGS sequence"/>
</dbReference>
<accession>A0A9W6FKS1</accession>
<dbReference type="InterPro" id="IPR005471">
    <property type="entry name" value="Tscrpt_reg_IclR_N"/>
</dbReference>
<evidence type="ECO:0000313" key="9">
    <source>
        <dbReference type="Proteomes" id="UP001245370"/>
    </source>
</evidence>
<dbReference type="EMBL" id="JAVDPY010000006">
    <property type="protein sequence ID" value="MDR6335149.1"/>
    <property type="molecule type" value="Genomic_DNA"/>
</dbReference>
<reference evidence="7 9" key="2">
    <citation type="submission" date="2023-07" db="EMBL/GenBank/DDBJ databases">
        <title>Genomic Encyclopedia of Type Strains, Phase IV (KMG-IV): sequencing the most valuable type-strain genomes for metagenomic binning, comparative biology and taxonomic classification.</title>
        <authorList>
            <person name="Goeker M."/>
        </authorList>
    </citation>
    <scope>NUCLEOTIDE SEQUENCE [LARGE SCALE GENOMIC DNA]</scope>
    <source>
        <strain evidence="7 9">DSM 338</strain>
    </source>
</reference>
<proteinExistence type="predicted"/>
<evidence type="ECO:0000256" key="2">
    <source>
        <dbReference type="ARBA" id="ARBA00023125"/>
    </source>
</evidence>
<dbReference type="SUPFAM" id="SSF46785">
    <property type="entry name" value="Winged helix' DNA-binding domain"/>
    <property type="match status" value="1"/>
</dbReference>
<sequence>MLIQVSATGRDHTHVVKSAVRTLEILEYFDEIRCPANVVTVSEALGYPQSSTAALLRSMVTMGYLQYDARARTYLPTDRVSLLGSWISPPLFEDGALLRMMRAIQKRTGQLVLIGARNGDFAQYVHVLKQPEAVAHHIQTGMKRPLATSGVGHALLSALPDQDVRRLVHRLNAYATEAGERVDIAELLPQLTRVRRRGYAFSKHRVVENYGMIAIKLPSELASRLLVIGIGGCVDTLQARESELVTVAREEMANYLANKGADSEGEFRLRLVSDQPAMALPQMQEAAG</sequence>
<evidence type="ECO:0000259" key="5">
    <source>
        <dbReference type="PROSITE" id="PS51078"/>
    </source>
</evidence>
<keyword evidence="9" id="KW-1185">Reference proteome</keyword>
<evidence type="ECO:0000313" key="7">
    <source>
        <dbReference type="EMBL" id="MDR6335149.1"/>
    </source>
</evidence>
<evidence type="ECO:0000259" key="4">
    <source>
        <dbReference type="PROSITE" id="PS51077"/>
    </source>
</evidence>
<reference evidence="6" key="1">
    <citation type="submission" date="2022-12" db="EMBL/GenBank/DDBJ databases">
        <title>Reference genome sequencing for broad-spectrum identification of bacterial and archaeal isolates by mass spectrometry.</title>
        <authorList>
            <person name="Sekiguchi Y."/>
            <person name="Tourlousse D.M."/>
        </authorList>
    </citation>
    <scope>NUCLEOTIDE SEQUENCE</scope>
    <source>
        <strain evidence="6">301</strain>
    </source>
</reference>
<dbReference type="InterPro" id="IPR014757">
    <property type="entry name" value="Tscrpt_reg_IclR_C"/>
</dbReference>
<protein>
    <submittedName>
        <fullName evidence="6 7">Transcriptional regulator</fullName>
    </submittedName>
</protein>
<dbReference type="EMBL" id="BSDO01000005">
    <property type="protein sequence ID" value="GLI23626.1"/>
    <property type="molecule type" value="Genomic_DNA"/>
</dbReference>
<evidence type="ECO:0000313" key="6">
    <source>
        <dbReference type="EMBL" id="GLI23626.1"/>
    </source>
</evidence>
<dbReference type="GO" id="GO:0003677">
    <property type="term" value="F:DNA binding"/>
    <property type="evidence" value="ECO:0007669"/>
    <property type="project" value="UniProtKB-KW"/>
</dbReference>
<evidence type="ECO:0000256" key="1">
    <source>
        <dbReference type="ARBA" id="ARBA00023015"/>
    </source>
</evidence>
<dbReference type="InterPro" id="IPR036390">
    <property type="entry name" value="WH_DNA-bd_sf"/>
</dbReference>
<comment type="caution">
    <text evidence="6">The sequence shown here is derived from an EMBL/GenBank/DDBJ whole genome shotgun (WGS) entry which is preliminary data.</text>
</comment>
<dbReference type="InterPro" id="IPR036388">
    <property type="entry name" value="WH-like_DNA-bd_sf"/>
</dbReference>
<dbReference type="GO" id="GO:0045892">
    <property type="term" value="P:negative regulation of DNA-templated transcription"/>
    <property type="evidence" value="ECO:0007669"/>
    <property type="project" value="TreeGrafter"/>
</dbReference>
<keyword evidence="1" id="KW-0805">Transcription regulation</keyword>
<dbReference type="PROSITE" id="PS51077">
    <property type="entry name" value="HTH_ICLR"/>
    <property type="match status" value="1"/>
</dbReference>
<feature type="domain" description="IclR-ED" evidence="5">
    <location>
        <begin position="79"/>
        <end position="266"/>
    </location>
</feature>
<dbReference type="GO" id="GO:0003700">
    <property type="term" value="F:DNA-binding transcription factor activity"/>
    <property type="evidence" value="ECO:0007669"/>
    <property type="project" value="TreeGrafter"/>
</dbReference>
<dbReference type="PANTHER" id="PTHR30136">
    <property type="entry name" value="HELIX-TURN-HELIX TRANSCRIPTIONAL REGULATOR, ICLR FAMILY"/>
    <property type="match status" value="1"/>
</dbReference>
<dbReference type="GeneID" id="95764082"/>
<dbReference type="Pfam" id="PF09339">
    <property type="entry name" value="HTH_IclR"/>
    <property type="match status" value="1"/>
</dbReference>
<dbReference type="RefSeq" id="WP_281808472.1">
    <property type="nucleotide sequence ID" value="NZ_BSDO01000005.1"/>
</dbReference>
<dbReference type="InterPro" id="IPR050707">
    <property type="entry name" value="HTH_MetabolicPath_Reg"/>
</dbReference>
<dbReference type="AlphaFoldDB" id="A0A9W6FKS1"/>
<dbReference type="Gene3D" id="1.10.10.10">
    <property type="entry name" value="Winged helix-like DNA-binding domain superfamily/Winged helix DNA-binding domain"/>
    <property type="match status" value="1"/>
</dbReference>